<protein>
    <submittedName>
        <fullName evidence="1">Uncharacterized protein</fullName>
    </submittedName>
</protein>
<accession>A0ACC0I1Y7</accession>
<evidence type="ECO:0000313" key="2">
    <source>
        <dbReference type="Proteomes" id="UP001060215"/>
    </source>
</evidence>
<dbReference type="EMBL" id="CM045759">
    <property type="protein sequence ID" value="KAI8019295.1"/>
    <property type="molecule type" value="Genomic_DNA"/>
</dbReference>
<dbReference type="Proteomes" id="UP001060215">
    <property type="component" value="Chromosome 2"/>
</dbReference>
<evidence type="ECO:0000313" key="1">
    <source>
        <dbReference type="EMBL" id="KAI8019295.1"/>
    </source>
</evidence>
<organism evidence="1 2">
    <name type="scientific">Camellia lanceoleosa</name>
    <dbReference type="NCBI Taxonomy" id="1840588"/>
    <lineage>
        <taxon>Eukaryota</taxon>
        <taxon>Viridiplantae</taxon>
        <taxon>Streptophyta</taxon>
        <taxon>Embryophyta</taxon>
        <taxon>Tracheophyta</taxon>
        <taxon>Spermatophyta</taxon>
        <taxon>Magnoliopsida</taxon>
        <taxon>eudicotyledons</taxon>
        <taxon>Gunneridae</taxon>
        <taxon>Pentapetalae</taxon>
        <taxon>asterids</taxon>
        <taxon>Ericales</taxon>
        <taxon>Theaceae</taxon>
        <taxon>Camellia</taxon>
    </lineage>
</organism>
<comment type="caution">
    <text evidence="1">The sequence shown here is derived from an EMBL/GenBank/DDBJ whole genome shotgun (WGS) entry which is preliminary data.</text>
</comment>
<proteinExistence type="predicted"/>
<reference evidence="1 2" key="1">
    <citation type="journal article" date="2022" name="Plant J.">
        <title>Chromosome-level genome of Camellia lanceoleosa provides a valuable resource for understanding genome evolution and self-incompatibility.</title>
        <authorList>
            <person name="Gong W."/>
            <person name="Xiao S."/>
            <person name="Wang L."/>
            <person name="Liao Z."/>
            <person name="Chang Y."/>
            <person name="Mo W."/>
            <person name="Hu G."/>
            <person name="Li W."/>
            <person name="Zhao G."/>
            <person name="Zhu H."/>
            <person name="Hu X."/>
            <person name="Ji K."/>
            <person name="Xiang X."/>
            <person name="Song Q."/>
            <person name="Yuan D."/>
            <person name="Jin S."/>
            <person name="Zhang L."/>
        </authorList>
    </citation>
    <scope>NUCLEOTIDE SEQUENCE [LARGE SCALE GENOMIC DNA]</scope>
    <source>
        <strain evidence="1">SQ_2022a</strain>
    </source>
</reference>
<gene>
    <name evidence="1" type="ORF">LOK49_LG04G02088</name>
</gene>
<name>A0ACC0I1Y7_9ERIC</name>
<keyword evidence="2" id="KW-1185">Reference proteome</keyword>
<sequence>MSLLDRLSHGVDSLLVSDDEFAALLELIKAVLYLYLQGRRRHLIFGFDKCGQFNNHVVSTEFAPARYLVPKFVVDGGGCHSPNTPVMDANSGRAKSLYSFRVLFF</sequence>